<dbReference type="AlphaFoldDB" id="A0A3M3EWC6"/>
<accession>A0A3M3EWC6</accession>
<keyword evidence="2" id="KW-1185">Reference proteome</keyword>
<dbReference type="Proteomes" id="UP000270661">
    <property type="component" value="Unassembled WGS sequence"/>
</dbReference>
<reference evidence="1 2" key="1">
    <citation type="submission" date="2018-08" db="EMBL/GenBank/DDBJ databases">
        <title>Recombination of ecologically and evolutionarily significant loci maintains genetic cohesion in the Pseudomonas syringae species complex.</title>
        <authorList>
            <person name="Dillon M."/>
            <person name="Thakur S."/>
            <person name="Almeida R.N.D."/>
            <person name="Weir B.S."/>
            <person name="Guttman D.S."/>
        </authorList>
    </citation>
    <scope>NUCLEOTIDE SEQUENCE [LARGE SCALE GENOMIC DNA]</scope>
    <source>
        <strain evidence="1 2">NCPPB2445</strain>
    </source>
</reference>
<evidence type="ECO:0000313" key="2">
    <source>
        <dbReference type="Proteomes" id="UP000270661"/>
    </source>
</evidence>
<name>A0A3M3EWC6_9PSED</name>
<evidence type="ECO:0000313" key="1">
    <source>
        <dbReference type="EMBL" id="RMM53918.1"/>
    </source>
</evidence>
<sequence length="74" mass="8213">MMPVSISMKRGMAMGATYSEESEATYPINEGLQCGQSAYRSDFGDEPIKSIRTKVAKVQRGEKAKFLPRVPARK</sequence>
<dbReference type="EMBL" id="RBOJ01000025">
    <property type="protein sequence ID" value="RMM53918.1"/>
    <property type="molecule type" value="Genomic_DNA"/>
</dbReference>
<proteinExistence type="predicted"/>
<comment type="caution">
    <text evidence="1">The sequence shown here is derived from an EMBL/GenBank/DDBJ whole genome shotgun (WGS) entry which is preliminary data.</text>
</comment>
<organism evidence="1 2">
    <name type="scientific">Pseudomonas corrugata</name>
    <dbReference type="NCBI Taxonomy" id="47879"/>
    <lineage>
        <taxon>Bacteria</taxon>
        <taxon>Pseudomonadati</taxon>
        <taxon>Pseudomonadota</taxon>
        <taxon>Gammaproteobacteria</taxon>
        <taxon>Pseudomonadales</taxon>
        <taxon>Pseudomonadaceae</taxon>
        <taxon>Pseudomonas</taxon>
    </lineage>
</organism>
<gene>
    <name evidence="1" type="ORF">ALQ77_01323</name>
</gene>
<protein>
    <submittedName>
        <fullName evidence="1">Uncharacterized protein</fullName>
    </submittedName>
</protein>